<dbReference type="Proteomes" id="UP001515480">
    <property type="component" value="Unassembled WGS sequence"/>
</dbReference>
<dbReference type="InterPro" id="IPR026992">
    <property type="entry name" value="DIOX_N"/>
</dbReference>
<dbReference type="EMBL" id="JBGBPQ010000017">
    <property type="protein sequence ID" value="KAL1507872.1"/>
    <property type="molecule type" value="Genomic_DNA"/>
</dbReference>
<evidence type="ECO:0000313" key="5">
    <source>
        <dbReference type="Proteomes" id="UP001515480"/>
    </source>
</evidence>
<gene>
    <name evidence="4" type="ORF">AB1Y20_007479</name>
</gene>
<protein>
    <recommendedName>
        <fullName evidence="3">Fe2OG dioxygenase domain-containing protein</fullName>
    </recommendedName>
</protein>
<dbReference type="GO" id="GO:0016491">
    <property type="term" value="F:oxidoreductase activity"/>
    <property type="evidence" value="ECO:0007669"/>
    <property type="project" value="UniProtKB-KW"/>
</dbReference>
<evidence type="ECO:0000256" key="2">
    <source>
        <dbReference type="SAM" id="MobiDB-lite"/>
    </source>
</evidence>
<dbReference type="InterPro" id="IPR044861">
    <property type="entry name" value="IPNS-like_FE2OG_OXY"/>
</dbReference>
<keyword evidence="5" id="KW-1185">Reference proteome</keyword>
<dbReference type="InterPro" id="IPR050231">
    <property type="entry name" value="Iron_ascorbate_oxido_reductase"/>
</dbReference>
<reference evidence="4 5" key="1">
    <citation type="journal article" date="2024" name="Science">
        <title>Giant polyketide synthase enzymes in the biosynthesis of giant marine polyether toxins.</title>
        <authorList>
            <person name="Fallon T.R."/>
            <person name="Shende V.V."/>
            <person name="Wierzbicki I.H."/>
            <person name="Pendleton A.L."/>
            <person name="Watervoot N.F."/>
            <person name="Auber R.P."/>
            <person name="Gonzalez D.J."/>
            <person name="Wisecaver J.H."/>
            <person name="Moore B.S."/>
        </authorList>
    </citation>
    <scope>NUCLEOTIDE SEQUENCE [LARGE SCALE GENOMIC DNA]</scope>
    <source>
        <strain evidence="4 5">12B1</strain>
    </source>
</reference>
<proteinExistence type="inferred from homology"/>
<dbReference type="Pfam" id="PF03171">
    <property type="entry name" value="2OG-FeII_Oxy"/>
    <property type="match status" value="1"/>
</dbReference>
<name>A0AB34IVF6_PRYPA</name>
<evidence type="ECO:0000256" key="1">
    <source>
        <dbReference type="RuleBase" id="RU003682"/>
    </source>
</evidence>
<feature type="compositionally biased region" description="Low complexity" evidence="2">
    <location>
        <begin position="21"/>
        <end position="32"/>
    </location>
</feature>
<keyword evidence="1" id="KW-0560">Oxidoreductase</keyword>
<dbReference type="InterPro" id="IPR005123">
    <property type="entry name" value="Oxoglu/Fe-dep_dioxygenase_dom"/>
</dbReference>
<dbReference type="PRINTS" id="PR00682">
    <property type="entry name" value="IPNSYNTHASE"/>
</dbReference>
<dbReference type="PROSITE" id="PS51471">
    <property type="entry name" value="FE2OG_OXY"/>
    <property type="match status" value="1"/>
</dbReference>
<keyword evidence="1" id="KW-0479">Metal-binding</keyword>
<comment type="caution">
    <text evidence="4">The sequence shown here is derived from an EMBL/GenBank/DDBJ whole genome shotgun (WGS) entry which is preliminary data.</text>
</comment>
<evidence type="ECO:0000259" key="3">
    <source>
        <dbReference type="PROSITE" id="PS51471"/>
    </source>
</evidence>
<evidence type="ECO:0000313" key="4">
    <source>
        <dbReference type="EMBL" id="KAL1507872.1"/>
    </source>
</evidence>
<feature type="domain" description="Fe2OG dioxygenase" evidence="3">
    <location>
        <begin position="216"/>
        <end position="325"/>
    </location>
</feature>
<dbReference type="AlphaFoldDB" id="A0AB34IVF6"/>
<accession>A0AB34IVF6</accession>
<sequence>MLSSHLLLLSSLRSSPPPFTSPASATSAFSPPRVRSTGETATVPVIDVSPLLLPRRDAADNARYTLAAQQLVNASLAGSAGFFTITRHAVDQSASEAAAAAFFALPHEAKMELAPALYNANSTHRFRGYAPPTANGKELLDGTNPAFRARPPHADAAQAFLEEAGRCVPQMPRLCEVMDEYWRQMQALGMALLAAIAHGLGEVQTDFFDKAFRVGEPMSCLRFNRYPLFTEEELSRSTSNSHAEGLACEAHRDMSILTILNQGQEGGLQIFQDGRWKDVPLTPGAFVINIGGGLQRWTNDVLMATEHRVRMVDAERISIPFFLEASYHSPMTCMPATVSESRPCKYAPTTYGPYIQSTFKLFQEYADRA</sequence>
<comment type="similarity">
    <text evidence="1">Belongs to the iron/ascorbate-dependent oxidoreductase family.</text>
</comment>
<dbReference type="InterPro" id="IPR027443">
    <property type="entry name" value="IPNS-like_sf"/>
</dbReference>
<dbReference type="GO" id="GO:0046872">
    <property type="term" value="F:metal ion binding"/>
    <property type="evidence" value="ECO:0007669"/>
    <property type="project" value="UniProtKB-KW"/>
</dbReference>
<dbReference type="PANTHER" id="PTHR47990">
    <property type="entry name" value="2-OXOGLUTARATE (2OG) AND FE(II)-DEPENDENT OXYGENASE SUPERFAMILY PROTEIN-RELATED"/>
    <property type="match status" value="1"/>
</dbReference>
<dbReference type="SUPFAM" id="SSF51197">
    <property type="entry name" value="Clavaminate synthase-like"/>
    <property type="match status" value="1"/>
</dbReference>
<dbReference type="Gene3D" id="2.60.120.330">
    <property type="entry name" value="B-lactam Antibiotic, Isopenicillin N Synthase, Chain"/>
    <property type="match status" value="1"/>
</dbReference>
<feature type="region of interest" description="Disordered" evidence="2">
    <location>
        <begin position="15"/>
        <end position="36"/>
    </location>
</feature>
<dbReference type="Pfam" id="PF14226">
    <property type="entry name" value="DIOX_N"/>
    <property type="match status" value="1"/>
</dbReference>
<keyword evidence="1" id="KW-0408">Iron</keyword>
<organism evidence="4 5">
    <name type="scientific">Prymnesium parvum</name>
    <name type="common">Toxic golden alga</name>
    <dbReference type="NCBI Taxonomy" id="97485"/>
    <lineage>
        <taxon>Eukaryota</taxon>
        <taxon>Haptista</taxon>
        <taxon>Haptophyta</taxon>
        <taxon>Prymnesiophyceae</taxon>
        <taxon>Prymnesiales</taxon>
        <taxon>Prymnesiaceae</taxon>
        <taxon>Prymnesium</taxon>
    </lineage>
</organism>